<dbReference type="InterPro" id="IPR036085">
    <property type="entry name" value="PAZ_dom_sf"/>
</dbReference>
<feature type="region of interest" description="Disordered" evidence="8">
    <location>
        <begin position="1"/>
        <end position="146"/>
    </location>
</feature>
<dbReference type="InterPro" id="IPR036397">
    <property type="entry name" value="RNaseH_sf"/>
</dbReference>
<evidence type="ECO:0000259" key="10">
    <source>
        <dbReference type="PROSITE" id="PS50822"/>
    </source>
</evidence>
<sequence>MEQQGRARGRSRGKQQGATDAPSTPMQSTPHSRPISDPSQVVQPGPSGVQGLKEEPAEGVGRARGRSSRLREGDEGGRKGPQESRASYRGRERVGEGRPATVKRAAEAMGAMKLHESSEESDENGNGNGGNGGHSVGRGTMRGKRDISRIVWTKPSTVTVKKGTSGQMIPLCSNHFNIQRMEDMKTCLYHVYFSPEEDRTPVRKKLMSQHRNALGAYIFDGMKLCMSHKLPSDVTELVSKLEEADDAVFQLKLKFIKEVDFLDSEYIHIMNILMRRCMEHLGLQFLGRNYYNPNAEIRDERYKIAIWPGYTSTIRQHENTLLLGADVSHKFLRTETAYTVVLKRAANPKEAALKNLLGAIVVTKYNNKTYKIDDIAWDLNPLCKFPYKGKETSYMEYYQSKYQLRIKDVKQPLMLSKPKKKDLRRGAGDVYLIPELCIMTGLTEEMRSDFNMMKDLADYLRTAPDKRVHSLMRLNRNLLAHEKAKEEMTNWGLQMSNKLVELQGRVLPEEAILQSGKTVTYNRDSADWSREIRSLRLNAPISVQRWAIVFPARHKDSARELCTTLQRVGPPMGMQFANPQIHCLQSDSAQECMASLGRCTGMQLVLVVLNSNRIDYYSAVKRQLSITMGIPSQCVLSRTLFKKQRLMSVATKIAIQINCKLGGEPWSVNIPIKNTMVVGYDAYHEKGSRSGAYGAVVSSLNQSWSRYLSQAATHHNHEELSNNFALGVKNALQRYKQENGMLPSRILVYRDGVGEGQIEYVNDHEVAEIQKCFDLYETKPEFAFIIVSKKINTRFFSRSTGRIGNPPPGTVVDDVITLPERYDFFLVPQSTNVGTVSPTSFNIIADTTGLKPDHMQRLAFKLTHLYYNWQGTVRVPAPCMYAHKMAFMMGQIVNKAPHPNLSAALWYL</sequence>
<dbReference type="PROSITE" id="PS50821">
    <property type="entry name" value="PAZ"/>
    <property type="match status" value="1"/>
</dbReference>
<dbReference type="Gene3D" id="2.170.260.10">
    <property type="entry name" value="paz domain"/>
    <property type="match status" value="1"/>
</dbReference>
<dbReference type="InterPro" id="IPR003165">
    <property type="entry name" value="Piwi"/>
</dbReference>
<evidence type="ECO:0000256" key="2">
    <source>
        <dbReference type="ARBA" id="ARBA00022473"/>
    </source>
</evidence>
<dbReference type="GO" id="GO:0030154">
    <property type="term" value="P:cell differentiation"/>
    <property type="evidence" value="ECO:0007669"/>
    <property type="project" value="UniProtKB-KW"/>
</dbReference>
<name>A0A6M8Q888_ERISI</name>
<dbReference type="Pfam" id="PF02171">
    <property type="entry name" value="Piwi"/>
    <property type="match status" value="1"/>
</dbReference>
<accession>A0A6M8Q888</accession>
<dbReference type="FunFam" id="3.30.420.10:FF:000014">
    <property type="entry name" value="Piwi-like RNA-mediated gene silencing 1"/>
    <property type="match status" value="1"/>
</dbReference>
<feature type="compositionally biased region" description="Gly residues" evidence="8">
    <location>
        <begin position="126"/>
        <end position="136"/>
    </location>
</feature>
<dbReference type="OrthoDB" id="445936at2759"/>
<dbReference type="Gene3D" id="3.30.420.10">
    <property type="entry name" value="Ribonuclease H-like superfamily/Ribonuclease H"/>
    <property type="match status" value="1"/>
</dbReference>
<dbReference type="Gene3D" id="3.40.50.2300">
    <property type="match status" value="1"/>
</dbReference>
<keyword evidence="3" id="KW-0963">Cytoplasm</keyword>
<evidence type="ECO:0000256" key="7">
    <source>
        <dbReference type="ARBA" id="ARBA00038291"/>
    </source>
</evidence>
<feature type="compositionally biased region" description="Polar residues" evidence="8">
    <location>
        <begin position="14"/>
        <end position="42"/>
    </location>
</feature>
<proteinExistence type="evidence at transcript level"/>
<dbReference type="PANTHER" id="PTHR22891">
    <property type="entry name" value="EUKARYOTIC TRANSLATION INITIATION FACTOR 2C"/>
    <property type="match status" value="1"/>
</dbReference>
<evidence type="ECO:0000259" key="9">
    <source>
        <dbReference type="PROSITE" id="PS50821"/>
    </source>
</evidence>
<comment type="similarity">
    <text evidence="7">Belongs to the argonaute family. Piwi subfamily.</text>
</comment>
<organism evidence="11">
    <name type="scientific">Eriocheir sinensis</name>
    <name type="common">Chinese mitten crab</name>
    <dbReference type="NCBI Taxonomy" id="95602"/>
    <lineage>
        <taxon>Eukaryota</taxon>
        <taxon>Metazoa</taxon>
        <taxon>Ecdysozoa</taxon>
        <taxon>Arthropoda</taxon>
        <taxon>Crustacea</taxon>
        <taxon>Multicrustacea</taxon>
        <taxon>Malacostraca</taxon>
        <taxon>Eumalacostraca</taxon>
        <taxon>Eucarida</taxon>
        <taxon>Decapoda</taxon>
        <taxon>Pleocyemata</taxon>
        <taxon>Brachyura</taxon>
        <taxon>Eubrachyura</taxon>
        <taxon>Grapsoidea</taxon>
        <taxon>Varunidae</taxon>
        <taxon>Eriocheir</taxon>
    </lineage>
</organism>
<evidence type="ECO:0000256" key="6">
    <source>
        <dbReference type="ARBA" id="ARBA00023158"/>
    </source>
</evidence>
<dbReference type="GO" id="GO:0005737">
    <property type="term" value="C:cytoplasm"/>
    <property type="evidence" value="ECO:0007669"/>
    <property type="project" value="UniProtKB-SubCell"/>
</dbReference>
<dbReference type="EMBL" id="MN840964">
    <property type="protein sequence ID" value="QKI80092.1"/>
    <property type="molecule type" value="mRNA"/>
</dbReference>
<dbReference type="GO" id="GO:0003723">
    <property type="term" value="F:RNA binding"/>
    <property type="evidence" value="ECO:0007669"/>
    <property type="project" value="UniProtKB-KW"/>
</dbReference>
<dbReference type="Pfam" id="PF23278">
    <property type="entry name" value="Piwi_N"/>
    <property type="match status" value="1"/>
</dbReference>
<evidence type="ECO:0000256" key="8">
    <source>
        <dbReference type="SAM" id="MobiDB-lite"/>
    </source>
</evidence>
<dbReference type="PROSITE" id="PS50822">
    <property type="entry name" value="PIWI"/>
    <property type="match status" value="1"/>
</dbReference>
<dbReference type="SUPFAM" id="SSF101690">
    <property type="entry name" value="PAZ domain"/>
    <property type="match status" value="1"/>
</dbReference>
<keyword evidence="2" id="KW-0217">Developmental protein</keyword>
<dbReference type="GO" id="GO:0140965">
    <property type="term" value="P:secondary piRNA processing"/>
    <property type="evidence" value="ECO:0007669"/>
    <property type="project" value="UniProtKB-ARBA"/>
</dbReference>
<dbReference type="AlphaFoldDB" id="A0A6M8Q888"/>
<dbReference type="Pfam" id="PF02170">
    <property type="entry name" value="PAZ"/>
    <property type="match status" value="1"/>
</dbReference>
<dbReference type="SMART" id="SM00950">
    <property type="entry name" value="Piwi"/>
    <property type="match status" value="1"/>
</dbReference>
<keyword evidence="4" id="KW-0221">Differentiation</keyword>
<evidence type="ECO:0000256" key="1">
    <source>
        <dbReference type="ARBA" id="ARBA00004496"/>
    </source>
</evidence>
<evidence type="ECO:0000256" key="5">
    <source>
        <dbReference type="ARBA" id="ARBA00022884"/>
    </source>
</evidence>
<keyword evidence="6" id="KW-0943">RNA-mediated gene silencing</keyword>
<dbReference type="InterPro" id="IPR003100">
    <property type="entry name" value="PAZ_dom"/>
</dbReference>
<evidence type="ECO:0000313" key="11">
    <source>
        <dbReference type="EMBL" id="QKI80092.1"/>
    </source>
</evidence>
<dbReference type="InterPro" id="IPR012337">
    <property type="entry name" value="RNaseH-like_sf"/>
</dbReference>
<feature type="domain" description="PAZ" evidence="9">
    <location>
        <begin position="336"/>
        <end position="441"/>
    </location>
</feature>
<evidence type="ECO:0000256" key="3">
    <source>
        <dbReference type="ARBA" id="ARBA00022490"/>
    </source>
</evidence>
<reference evidence="11" key="1">
    <citation type="submission" date="2019-12" db="EMBL/GenBank/DDBJ databases">
        <title>The role of PIWI/piRNA in the spermatogenesis of Chinese mitten crab, Eriocheir sinensis.</title>
        <authorList>
            <person name="Wei B.-H."/>
            <person name="Yang W.-X."/>
        </authorList>
    </citation>
    <scope>NUCLEOTIDE SEQUENCE</scope>
</reference>
<protein>
    <submittedName>
        <fullName evidence="11">Piwi2</fullName>
    </submittedName>
</protein>
<dbReference type="SUPFAM" id="SSF53098">
    <property type="entry name" value="Ribonuclease H-like"/>
    <property type="match status" value="1"/>
</dbReference>
<feature type="domain" description="Piwi" evidence="10">
    <location>
        <begin position="604"/>
        <end position="894"/>
    </location>
</feature>
<evidence type="ECO:0000256" key="4">
    <source>
        <dbReference type="ARBA" id="ARBA00022782"/>
    </source>
</evidence>
<dbReference type="CDD" id="cd04658">
    <property type="entry name" value="Piwi_piwi-like_Euk"/>
    <property type="match status" value="1"/>
</dbReference>
<feature type="compositionally biased region" description="Basic and acidic residues" evidence="8">
    <location>
        <begin position="69"/>
        <end position="82"/>
    </location>
</feature>
<dbReference type="SMART" id="SM00949">
    <property type="entry name" value="PAZ"/>
    <property type="match status" value="1"/>
</dbReference>
<dbReference type="FunFam" id="2.170.260.10:FF:000003">
    <property type="entry name" value="Piwi-like RNA-mediated gene silencing 2"/>
    <property type="match status" value="1"/>
</dbReference>
<keyword evidence="5" id="KW-0694">RNA-binding</keyword>
<comment type="subcellular location">
    <subcellularLocation>
        <location evidence="1">Cytoplasm</location>
    </subcellularLocation>
</comment>
<dbReference type="CDD" id="cd02845">
    <property type="entry name" value="PAZ_piwi_like"/>
    <property type="match status" value="1"/>
</dbReference>